<sequence>MSSRLQFRNSSRVPQKCPSQNVEDSTFPPTHQTAALTVPPQHVRIEVPATSPNMAMAVTPTSVPLPTVPITKPQGESRRIQLARQQEEKISIVGLGLTSVLNRKTGDLNVVYCLGRKLGRGQFGVSHLCVEKATVRNLPASQLRNGN</sequence>
<evidence type="ECO:0000313" key="2">
    <source>
        <dbReference type="EMBL" id="KMZ59828.1"/>
    </source>
</evidence>
<name>A0A0K9NT65_ZOSMR</name>
<protein>
    <recommendedName>
        <fullName evidence="4">Protein kinase domain-containing protein</fullName>
    </recommendedName>
</protein>
<evidence type="ECO:0000313" key="3">
    <source>
        <dbReference type="Proteomes" id="UP000036987"/>
    </source>
</evidence>
<dbReference type="STRING" id="29655.A0A0K9NT65"/>
<proteinExistence type="predicted"/>
<dbReference type="EMBL" id="LFYR01001714">
    <property type="protein sequence ID" value="KMZ59828.1"/>
    <property type="molecule type" value="Genomic_DNA"/>
</dbReference>
<feature type="region of interest" description="Disordered" evidence="1">
    <location>
        <begin position="1"/>
        <end position="31"/>
    </location>
</feature>
<evidence type="ECO:0008006" key="4">
    <source>
        <dbReference type="Google" id="ProtNLM"/>
    </source>
</evidence>
<dbReference type="Proteomes" id="UP000036987">
    <property type="component" value="Unassembled WGS sequence"/>
</dbReference>
<keyword evidence="3" id="KW-1185">Reference proteome</keyword>
<dbReference type="AlphaFoldDB" id="A0A0K9NT65"/>
<evidence type="ECO:0000256" key="1">
    <source>
        <dbReference type="SAM" id="MobiDB-lite"/>
    </source>
</evidence>
<organism evidence="2 3">
    <name type="scientific">Zostera marina</name>
    <name type="common">Eelgrass</name>
    <dbReference type="NCBI Taxonomy" id="29655"/>
    <lineage>
        <taxon>Eukaryota</taxon>
        <taxon>Viridiplantae</taxon>
        <taxon>Streptophyta</taxon>
        <taxon>Embryophyta</taxon>
        <taxon>Tracheophyta</taxon>
        <taxon>Spermatophyta</taxon>
        <taxon>Magnoliopsida</taxon>
        <taxon>Liliopsida</taxon>
        <taxon>Zosteraceae</taxon>
        <taxon>Zostera</taxon>
    </lineage>
</organism>
<accession>A0A0K9NT65</accession>
<gene>
    <name evidence="2" type="ORF">ZOSMA_64G00430</name>
</gene>
<comment type="caution">
    <text evidence="2">The sequence shown here is derived from an EMBL/GenBank/DDBJ whole genome shotgun (WGS) entry which is preliminary data.</text>
</comment>
<reference evidence="3" key="1">
    <citation type="journal article" date="2016" name="Nature">
        <title>The genome of the seagrass Zostera marina reveals angiosperm adaptation to the sea.</title>
        <authorList>
            <person name="Olsen J.L."/>
            <person name="Rouze P."/>
            <person name="Verhelst B."/>
            <person name="Lin Y.-C."/>
            <person name="Bayer T."/>
            <person name="Collen J."/>
            <person name="Dattolo E."/>
            <person name="De Paoli E."/>
            <person name="Dittami S."/>
            <person name="Maumus F."/>
            <person name="Michel G."/>
            <person name="Kersting A."/>
            <person name="Lauritano C."/>
            <person name="Lohaus R."/>
            <person name="Toepel M."/>
            <person name="Tonon T."/>
            <person name="Vanneste K."/>
            <person name="Amirebrahimi M."/>
            <person name="Brakel J."/>
            <person name="Bostroem C."/>
            <person name="Chovatia M."/>
            <person name="Grimwood J."/>
            <person name="Jenkins J.W."/>
            <person name="Jueterbock A."/>
            <person name="Mraz A."/>
            <person name="Stam W.T."/>
            <person name="Tice H."/>
            <person name="Bornberg-Bauer E."/>
            <person name="Green P.J."/>
            <person name="Pearson G.A."/>
            <person name="Procaccini G."/>
            <person name="Duarte C.M."/>
            <person name="Schmutz J."/>
            <person name="Reusch T.B.H."/>
            <person name="Van de Peer Y."/>
        </authorList>
    </citation>
    <scope>NUCLEOTIDE SEQUENCE [LARGE SCALE GENOMIC DNA]</scope>
    <source>
        <strain evidence="3">cv. Finnish</strain>
    </source>
</reference>